<evidence type="ECO:0000259" key="8">
    <source>
        <dbReference type="Pfam" id="PF02771"/>
    </source>
</evidence>
<dbReference type="SUPFAM" id="SSF56645">
    <property type="entry name" value="Acyl-CoA dehydrogenase NM domain-like"/>
    <property type="match status" value="1"/>
</dbReference>
<dbReference type="SUPFAM" id="SSF47203">
    <property type="entry name" value="Acyl-CoA dehydrogenase C-terminal domain-like"/>
    <property type="match status" value="1"/>
</dbReference>
<evidence type="ECO:0000313" key="10">
    <source>
        <dbReference type="EMBL" id="CAB4931244.1"/>
    </source>
</evidence>
<dbReference type="EMBL" id="CAFBMH010000143">
    <property type="protein sequence ID" value="CAB4931244.1"/>
    <property type="molecule type" value="Genomic_DNA"/>
</dbReference>
<dbReference type="InterPro" id="IPR006091">
    <property type="entry name" value="Acyl-CoA_Oxase/DH_mid-dom"/>
</dbReference>
<proteinExistence type="inferred from homology"/>
<keyword evidence="3" id="KW-0285">Flavoprotein</keyword>
<evidence type="ECO:0000259" key="6">
    <source>
        <dbReference type="Pfam" id="PF00441"/>
    </source>
</evidence>
<sequence>MTAPSDDVAFRAYAAAFLAANATKRVDLGEVPAYVPREVGVDFQSRLFNAGLAGLTVPGVYGGAGLTNHHLEIFNEEAVEYWLPTGLYTITIGMCVPVLLEHGTETQRLTHVPRMLQGEEIWCQMFSEPGAGSDVAGLTTRAVRDGDEFVVDGQKVWTSAAHYATFGMCVLRTDPTLAKHQGLSMVIMPLDAVGIDVRPLVLMTGDHAFNEVFFAGVRIPVANLVGGLNDGWRCALSMLANERVALGASGNSLVSGRSDVLIQSAQAAGVNNDPVLRQELADVYIIEEVLRFVGLRVRAALESGRAPGPEGSIAKLMGSRLVTKAAAVGIAIAGPRGLACLPDDHATLTVRKGFLHAPSMSIAGGTTEIQRNIIGERVLGLPKEPDPYYKAPFTDIPKN</sequence>
<dbReference type="Gene3D" id="1.20.140.10">
    <property type="entry name" value="Butyryl-CoA Dehydrogenase, subunit A, domain 3"/>
    <property type="match status" value="1"/>
</dbReference>
<dbReference type="InterPro" id="IPR036250">
    <property type="entry name" value="AcylCo_DH-like_C"/>
</dbReference>
<dbReference type="AlphaFoldDB" id="A0A6J7ALK6"/>
<name>A0A6J7ALK6_9ZZZZ</name>
<reference evidence="9" key="1">
    <citation type="submission" date="2020-05" db="EMBL/GenBank/DDBJ databases">
        <authorList>
            <person name="Chiriac C."/>
            <person name="Salcher M."/>
            <person name="Ghai R."/>
            <person name="Kavagutti S V."/>
        </authorList>
    </citation>
    <scope>NUCLEOTIDE SEQUENCE</scope>
</reference>
<dbReference type="GO" id="GO:0050660">
    <property type="term" value="F:flavin adenine dinucleotide binding"/>
    <property type="evidence" value="ECO:0007669"/>
    <property type="project" value="InterPro"/>
</dbReference>
<accession>A0A6J7ALK6</accession>
<evidence type="ECO:0000256" key="5">
    <source>
        <dbReference type="ARBA" id="ARBA00023002"/>
    </source>
</evidence>
<dbReference type="GO" id="GO:0016627">
    <property type="term" value="F:oxidoreductase activity, acting on the CH-CH group of donors"/>
    <property type="evidence" value="ECO:0007669"/>
    <property type="project" value="InterPro"/>
</dbReference>
<keyword evidence="4" id="KW-0274">FAD</keyword>
<dbReference type="InterPro" id="IPR037069">
    <property type="entry name" value="AcylCoA_DH/ox_N_sf"/>
</dbReference>
<dbReference type="EMBL" id="CAFABA010000081">
    <property type="protein sequence ID" value="CAB4833772.1"/>
    <property type="molecule type" value="Genomic_DNA"/>
</dbReference>
<dbReference type="PANTHER" id="PTHR43292:SF4">
    <property type="entry name" value="ACYL-COA DEHYDROGENASE FADE34"/>
    <property type="match status" value="1"/>
</dbReference>
<evidence type="ECO:0000256" key="1">
    <source>
        <dbReference type="ARBA" id="ARBA00001974"/>
    </source>
</evidence>
<dbReference type="Pfam" id="PF02770">
    <property type="entry name" value="Acyl-CoA_dh_M"/>
    <property type="match status" value="1"/>
</dbReference>
<gene>
    <name evidence="9" type="ORF">UFOPK3139_01882</name>
    <name evidence="10" type="ORF">UFOPK3543_02670</name>
    <name evidence="11" type="ORF">UFOPK3967_02307</name>
</gene>
<dbReference type="InterPro" id="IPR013786">
    <property type="entry name" value="AcylCoA_DH/ox_N"/>
</dbReference>
<dbReference type="InterPro" id="IPR009075">
    <property type="entry name" value="AcylCo_DH/oxidase_C"/>
</dbReference>
<comment type="similarity">
    <text evidence="2">Belongs to the acyl-CoA dehydrogenase family.</text>
</comment>
<dbReference type="Pfam" id="PF00441">
    <property type="entry name" value="Acyl-CoA_dh_1"/>
    <property type="match status" value="1"/>
</dbReference>
<evidence type="ECO:0000313" key="9">
    <source>
        <dbReference type="EMBL" id="CAB4833772.1"/>
    </source>
</evidence>
<dbReference type="Pfam" id="PF02771">
    <property type="entry name" value="Acyl-CoA_dh_N"/>
    <property type="match status" value="1"/>
</dbReference>
<dbReference type="PANTHER" id="PTHR43292">
    <property type="entry name" value="ACYL-COA DEHYDROGENASE"/>
    <property type="match status" value="1"/>
</dbReference>
<dbReference type="EMBL" id="CAFBOS010000169">
    <property type="protein sequence ID" value="CAB5012355.1"/>
    <property type="molecule type" value="Genomic_DNA"/>
</dbReference>
<evidence type="ECO:0000256" key="4">
    <source>
        <dbReference type="ARBA" id="ARBA00022827"/>
    </source>
</evidence>
<dbReference type="GO" id="GO:0005886">
    <property type="term" value="C:plasma membrane"/>
    <property type="evidence" value="ECO:0007669"/>
    <property type="project" value="TreeGrafter"/>
</dbReference>
<keyword evidence="5" id="KW-0560">Oxidoreductase</keyword>
<dbReference type="Gene3D" id="1.10.540.10">
    <property type="entry name" value="Acyl-CoA dehydrogenase/oxidase, N-terminal domain"/>
    <property type="match status" value="1"/>
</dbReference>
<dbReference type="InterPro" id="IPR046373">
    <property type="entry name" value="Acyl-CoA_Oxase/DH_mid-dom_sf"/>
</dbReference>
<dbReference type="Gene3D" id="2.40.110.10">
    <property type="entry name" value="Butyryl-CoA Dehydrogenase, subunit A, domain 2"/>
    <property type="match status" value="1"/>
</dbReference>
<dbReference type="InterPro" id="IPR052161">
    <property type="entry name" value="Mycobact_Acyl-CoA_DH"/>
</dbReference>
<comment type="cofactor">
    <cofactor evidence="1">
        <name>FAD</name>
        <dbReference type="ChEBI" id="CHEBI:57692"/>
    </cofactor>
</comment>
<evidence type="ECO:0000256" key="2">
    <source>
        <dbReference type="ARBA" id="ARBA00009347"/>
    </source>
</evidence>
<evidence type="ECO:0000259" key="7">
    <source>
        <dbReference type="Pfam" id="PF02770"/>
    </source>
</evidence>
<dbReference type="InterPro" id="IPR009100">
    <property type="entry name" value="AcylCoA_DH/oxidase_NM_dom_sf"/>
</dbReference>
<organism evidence="9">
    <name type="scientific">freshwater metagenome</name>
    <dbReference type="NCBI Taxonomy" id="449393"/>
    <lineage>
        <taxon>unclassified sequences</taxon>
        <taxon>metagenomes</taxon>
        <taxon>ecological metagenomes</taxon>
    </lineage>
</organism>
<feature type="domain" description="Acyl-CoA dehydrogenase/oxidase N-terminal" evidence="8">
    <location>
        <begin position="7"/>
        <end position="119"/>
    </location>
</feature>
<feature type="domain" description="Acyl-CoA oxidase/dehydrogenase middle" evidence="7">
    <location>
        <begin position="123"/>
        <end position="214"/>
    </location>
</feature>
<evidence type="ECO:0000313" key="11">
    <source>
        <dbReference type="EMBL" id="CAB5012355.1"/>
    </source>
</evidence>
<protein>
    <submittedName>
        <fullName evidence="9">Unannotated protein</fullName>
    </submittedName>
</protein>
<dbReference type="FunFam" id="2.40.110.10:FF:000011">
    <property type="entry name" value="Acyl-CoA dehydrogenase FadE34"/>
    <property type="match status" value="1"/>
</dbReference>
<feature type="domain" description="Acyl-CoA dehydrogenase/oxidase C-terminal" evidence="6">
    <location>
        <begin position="229"/>
        <end position="379"/>
    </location>
</feature>
<evidence type="ECO:0000256" key="3">
    <source>
        <dbReference type="ARBA" id="ARBA00022630"/>
    </source>
</evidence>